<gene>
    <name evidence="2" type="ORF">PAXRUDRAFT_168536</name>
</gene>
<name>A0A0D0D8Z6_9AGAM</name>
<dbReference type="HOGENOM" id="CLU_2067031_0_0_1"/>
<sequence length="119" mass="13748">TVTMQVTGDKLSIQSDLLDYTCRPIDQNFCQMSLWEFVEWTCKEIIEFYFPASGSLDLSHDGHKKRSYTHRPRGNFSLGEHPQFTTHRLRLRTKPVIPVLIGDSVPNRDGSQEDKEAFC</sequence>
<dbReference type="AlphaFoldDB" id="A0A0D0D8Z6"/>
<dbReference type="InParanoid" id="A0A0D0D8Z6"/>
<proteinExistence type="predicted"/>
<reference evidence="2 3" key="1">
    <citation type="submission" date="2014-04" db="EMBL/GenBank/DDBJ databases">
        <authorList>
            <consortium name="DOE Joint Genome Institute"/>
            <person name="Kuo A."/>
            <person name="Kohler A."/>
            <person name="Jargeat P."/>
            <person name="Nagy L.G."/>
            <person name="Floudas D."/>
            <person name="Copeland A."/>
            <person name="Barry K.W."/>
            <person name="Cichocki N."/>
            <person name="Veneault-Fourrey C."/>
            <person name="LaButti K."/>
            <person name="Lindquist E.A."/>
            <person name="Lipzen A."/>
            <person name="Lundell T."/>
            <person name="Morin E."/>
            <person name="Murat C."/>
            <person name="Sun H."/>
            <person name="Tunlid A."/>
            <person name="Henrissat B."/>
            <person name="Grigoriev I.V."/>
            <person name="Hibbett D.S."/>
            <person name="Martin F."/>
            <person name="Nordberg H.P."/>
            <person name="Cantor M.N."/>
            <person name="Hua S.X."/>
        </authorList>
    </citation>
    <scope>NUCLEOTIDE SEQUENCE [LARGE SCALE GENOMIC DNA]</scope>
    <source>
        <strain evidence="2 3">Ve08.2h10</strain>
    </source>
</reference>
<keyword evidence="3" id="KW-1185">Reference proteome</keyword>
<dbReference type="EMBL" id="KN827252">
    <property type="protein sequence ID" value="KIK76884.1"/>
    <property type="molecule type" value="Genomic_DNA"/>
</dbReference>
<feature type="non-terminal residue" evidence="2">
    <location>
        <position position="119"/>
    </location>
</feature>
<dbReference type="OrthoDB" id="3050185at2759"/>
<evidence type="ECO:0000313" key="2">
    <source>
        <dbReference type="EMBL" id="KIK76884.1"/>
    </source>
</evidence>
<feature type="region of interest" description="Disordered" evidence="1">
    <location>
        <begin position="60"/>
        <end position="81"/>
    </location>
</feature>
<accession>A0A0D0D8Z6</accession>
<reference evidence="3" key="2">
    <citation type="submission" date="2015-01" db="EMBL/GenBank/DDBJ databases">
        <title>Evolutionary Origins and Diversification of the Mycorrhizal Mutualists.</title>
        <authorList>
            <consortium name="DOE Joint Genome Institute"/>
            <consortium name="Mycorrhizal Genomics Consortium"/>
            <person name="Kohler A."/>
            <person name="Kuo A."/>
            <person name="Nagy L.G."/>
            <person name="Floudas D."/>
            <person name="Copeland A."/>
            <person name="Barry K.W."/>
            <person name="Cichocki N."/>
            <person name="Veneault-Fourrey C."/>
            <person name="LaButti K."/>
            <person name="Lindquist E.A."/>
            <person name="Lipzen A."/>
            <person name="Lundell T."/>
            <person name="Morin E."/>
            <person name="Murat C."/>
            <person name="Riley R."/>
            <person name="Ohm R."/>
            <person name="Sun H."/>
            <person name="Tunlid A."/>
            <person name="Henrissat B."/>
            <person name="Grigoriev I.V."/>
            <person name="Hibbett D.S."/>
            <person name="Martin F."/>
        </authorList>
    </citation>
    <scope>NUCLEOTIDE SEQUENCE [LARGE SCALE GENOMIC DNA]</scope>
    <source>
        <strain evidence="3">Ve08.2h10</strain>
    </source>
</reference>
<dbReference type="Proteomes" id="UP000054538">
    <property type="component" value="Unassembled WGS sequence"/>
</dbReference>
<organism evidence="2 3">
    <name type="scientific">Paxillus rubicundulus Ve08.2h10</name>
    <dbReference type="NCBI Taxonomy" id="930991"/>
    <lineage>
        <taxon>Eukaryota</taxon>
        <taxon>Fungi</taxon>
        <taxon>Dikarya</taxon>
        <taxon>Basidiomycota</taxon>
        <taxon>Agaricomycotina</taxon>
        <taxon>Agaricomycetes</taxon>
        <taxon>Agaricomycetidae</taxon>
        <taxon>Boletales</taxon>
        <taxon>Paxilineae</taxon>
        <taxon>Paxillaceae</taxon>
        <taxon>Paxillus</taxon>
    </lineage>
</organism>
<evidence type="ECO:0000313" key="3">
    <source>
        <dbReference type="Proteomes" id="UP000054538"/>
    </source>
</evidence>
<feature type="compositionally biased region" description="Basic residues" evidence="1">
    <location>
        <begin position="62"/>
        <end position="73"/>
    </location>
</feature>
<protein>
    <submittedName>
        <fullName evidence="2">Uncharacterized protein</fullName>
    </submittedName>
</protein>
<evidence type="ECO:0000256" key="1">
    <source>
        <dbReference type="SAM" id="MobiDB-lite"/>
    </source>
</evidence>
<dbReference type="STRING" id="930991.A0A0D0D8Z6"/>